<organism evidence="1 2">
    <name type="scientific">Dactylonectria macrodidyma</name>
    <dbReference type="NCBI Taxonomy" id="307937"/>
    <lineage>
        <taxon>Eukaryota</taxon>
        <taxon>Fungi</taxon>
        <taxon>Dikarya</taxon>
        <taxon>Ascomycota</taxon>
        <taxon>Pezizomycotina</taxon>
        <taxon>Sordariomycetes</taxon>
        <taxon>Hypocreomycetidae</taxon>
        <taxon>Hypocreales</taxon>
        <taxon>Nectriaceae</taxon>
        <taxon>Dactylonectria</taxon>
    </lineage>
</organism>
<comment type="caution">
    <text evidence="1">The sequence shown here is derived from an EMBL/GenBank/DDBJ whole genome shotgun (WGS) entry which is preliminary data.</text>
</comment>
<name>A0A9P9E1D9_9HYPO</name>
<gene>
    <name evidence="1" type="ORF">EDB81DRAFT_906733</name>
</gene>
<dbReference type="InterPro" id="IPR052058">
    <property type="entry name" value="Alcohol_O-acetyltransferase"/>
</dbReference>
<dbReference type="SUPFAM" id="SSF52777">
    <property type="entry name" value="CoA-dependent acyltransferases"/>
    <property type="match status" value="1"/>
</dbReference>
<evidence type="ECO:0000313" key="2">
    <source>
        <dbReference type="Proteomes" id="UP000738349"/>
    </source>
</evidence>
<dbReference type="Gene3D" id="3.30.559.10">
    <property type="entry name" value="Chloramphenicol acetyltransferase-like domain"/>
    <property type="match status" value="1"/>
</dbReference>
<dbReference type="AlphaFoldDB" id="A0A9P9E1D9"/>
<evidence type="ECO:0000313" key="1">
    <source>
        <dbReference type="EMBL" id="KAH7128961.1"/>
    </source>
</evidence>
<accession>A0A9P9E1D9</accession>
<dbReference type="Proteomes" id="UP000738349">
    <property type="component" value="Unassembled WGS sequence"/>
</dbReference>
<dbReference type="EMBL" id="JAGMUV010000018">
    <property type="protein sequence ID" value="KAH7128961.1"/>
    <property type="molecule type" value="Genomic_DNA"/>
</dbReference>
<dbReference type="GO" id="GO:0008080">
    <property type="term" value="F:N-acetyltransferase activity"/>
    <property type="evidence" value="ECO:0007669"/>
    <property type="project" value="TreeGrafter"/>
</dbReference>
<dbReference type="InterPro" id="IPR023213">
    <property type="entry name" value="CAT-like_dom_sf"/>
</dbReference>
<sequence length="499" mass="55394">MAASASNSDFKWPVIRDLRSLEAFQAALYSLDFYCGTIITCRYGIPLFLRDSSHSKLVETFQLAITDVILQHPLLQVALSGGTSKKPAWVQLDHIDLSHHIEWINIETSENYDAALKETLVEQMDTKFSNPETCPSWRVVILSTASQDALDVMFVWHHSHTDGTGGKIFHQTLLQSLNKPKMAALTENVPPIQDTVAPYSISPKFLLSAVWKELIPSRLSSVLYPHTAWGPIQTKPCRTQLRRLNIDNATLQNILSTCRVHKTTLTGLLHGIAFISLATQLPDKELAAMVAETALNIQPLMDNNPPAYPALKPSKTIGNYVGRLEHNFDKSRVSKVRSLGRQPSNDSFDSELRAAVEYEIWLASTVVREEIQAKMKACLQDDILGLMHRVSDWKAYIMKDSVKKPQASSWLVTNLSVIDGGYLGEVETGDASQTWSIGRGEFCLSANVTGSLFSISPMAVKGGDLCIDVSWQDGVVDSSVGDRLVSDLETWLRHFGSKK</sequence>
<reference evidence="1" key="1">
    <citation type="journal article" date="2021" name="Nat. Commun.">
        <title>Genetic determinants of endophytism in the Arabidopsis root mycobiome.</title>
        <authorList>
            <person name="Mesny F."/>
            <person name="Miyauchi S."/>
            <person name="Thiergart T."/>
            <person name="Pickel B."/>
            <person name="Atanasova L."/>
            <person name="Karlsson M."/>
            <person name="Huettel B."/>
            <person name="Barry K.W."/>
            <person name="Haridas S."/>
            <person name="Chen C."/>
            <person name="Bauer D."/>
            <person name="Andreopoulos W."/>
            <person name="Pangilinan J."/>
            <person name="LaButti K."/>
            <person name="Riley R."/>
            <person name="Lipzen A."/>
            <person name="Clum A."/>
            <person name="Drula E."/>
            <person name="Henrissat B."/>
            <person name="Kohler A."/>
            <person name="Grigoriev I.V."/>
            <person name="Martin F.M."/>
            <person name="Hacquard S."/>
        </authorList>
    </citation>
    <scope>NUCLEOTIDE SEQUENCE</scope>
    <source>
        <strain evidence="1">MPI-CAGE-AT-0147</strain>
    </source>
</reference>
<dbReference type="Pfam" id="PF07247">
    <property type="entry name" value="AATase"/>
    <property type="match status" value="1"/>
</dbReference>
<protein>
    <recommendedName>
        <fullName evidence="3">Alcohol acetyltransferase</fullName>
    </recommendedName>
</protein>
<proteinExistence type="predicted"/>
<dbReference type="PANTHER" id="PTHR28037:SF1">
    <property type="entry name" value="ALCOHOL O-ACETYLTRANSFERASE 1-RELATED"/>
    <property type="match status" value="1"/>
</dbReference>
<keyword evidence="2" id="KW-1185">Reference proteome</keyword>
<evidence type="ECO:0008006" key="3">
    <source>
        <dbReference type="Google" id="ProtNLM"/>
    </source>
</evidence>
<dbReference type="OrthoDB" id="2150604at2759"/>
<dbReference type="InterPro" id="IPR010828">
    <property type="entry name" value="Atf2/Sli1-like"/>
</dbReference>
<dbReference type="PANTHER" id="PTHR28037">
    <property type="entry name" value="ALCOHOL O-ACETYLTRANSFERASE 1-RELATED"/>
    <property type="match status" value="1"/>
</dbReference>